<sequence length="89" mass="10234">MSGAAEIEGKKQKEKIQSAAKKSQAAKILRCQKIEEGTKCCKSHQKRKRNTTKRQLEQQIKSIIDKCEIPPCPCCQFVKEISRNCRRKD</sequence>
<organism evidence="1">
    <name type="scientific">Prunus dulcis</name>
    <name type="common">Almond</name>
    <name type="synonym">Amygdalus dulcis</name>
    <dbReference type="NCBI Taxonomy" id="3755"/>
    <lineage>
        <taxon>Eukaryota</taxon>
        <taxon>Viridiplantae</taxon>
        <taxon>Streptophyta</taxon>
        <taxon>Embryophyta</taxon>
        <taxon>Tracheophyta</taxon>
        <taxon>Spermatophyta</taxon>
        <taxon>Magnoliopsida</taxon>
        <taxon>eudicotyledons</taxon>
        <taxon>Gunneridae</taxon>
        <taxon>Pentapetalae</taxon>
        <taxon>rosids</taxon>
        <taxon>fabids</taxon>
        <taxon>Rosales</taxon>
        <taxon>Rosaceae</taxon>
        <taxon>Amygdaloideae</taxon>
        <taxon>Amygdaleae</taxon>
        <taxon>Prunus</taxon>
    </lineage>
</organism>
<protein>
    <submittedName>
        <fullName evidence="1">Uncharacterized protein</fullName>
    </submittedName>
</protein>
<proteinExistence type="predicted"/>
<dbReference type="EMBL" id="AP019298">
    <property type="protein sequence ID" value="BBG97496.1"/>
    <property type="molecule type" value="Genomic_DNA"/>
</dbReference>
<reference evidence="1" key="1">
    <citation type="journal article" date="2019" name="Science">
        <title>Mutation of a bHLH transcription factor allowed almond domestication.</title>
        <authorList>
            <person name="Sanchez-Perez R."/>
            <person name="Pavan S."/>
            <person name="Mazzeo R."/>
            <person name="Moldovan C."/>
            <person name="Aiese Cigliano R."/>
            <person name="Del Cueto J."/>
            <person name="Ricciardi F."/>
            <person name="Lotti C."/>
            <person name="Ricciardi L."/>
            <person name="Dicenta F."/>
            <person name="Lopez-Marques R.L."/>
            <person name="Lindberg Moller B."/>
        </authorList>
    </citation>
    <scope>NUCLEOTIDE SEQUENCE</scope>
</reference>
<evidence type="ECO:0000313" key="1">
    <source>
        <dbReference type="EMBL" id="BBG97496.1"/>
    </source>
</evidence>
<accession>A0A4Y1R077</accession>
<dbReference type="AlphaFoldDB" id="A0A4Y1R077"/>
<gene>
    <name evidence="1" type="ORF">Prudu_006644</name>
</gene>
<name>A0A4Y1R077_PRUDU</name>